<dbReference type="InterPro" id="IPR009012">
    <property type="entry name" value="GrpE_head"/>
</dbReference>
<dbReference type="GO" id="GO:0051082">
    <property type="term" value="F:unfolded protein binding"/>
    <property type="evidence" value="ECO:0007669"/>
    <property type="project" value="TreeGrafter"/>
</dbReference>
<dbReference type="KEGG" id="cok:COCCU_12605"/>
<dbReference type="NCBIfam" id="NF010761">
    <property type="entry name" value="PRK14164.1"/>
    <property type="match status" value="1"/>
</dbReference>
<evidence type="ECO:0000256" key="4">
    <source>
        <dbReference type="RuleBase" id="RU004478"/>
    </source>
</evidence>
<dbReference type="EMBL" id="CP046455">
    <property type="protein sequence ID" value="QGU08421.1"/>
    <property type="molecule type" value="Genomic_DNA"/>
</dbReference>
<comment type="function">
    <text evidence="3">Participates actively in the response to hyperosmotic and heat shock by preventing the aggregation of stress-denatured proteins, in association with DnaK and GrpE. It is the nucleotide exchange factor for DnaK and may function as a thermosensor. Unfolded proteins bind initially to DnaJ; upon interaction with the DnaJ-bound protein, DnaK hydrolyzes its bound ATP, resulting in the formation of a stable complex. GrpE releases ADP from DnaK; ATP binding to DnaK triggers the release of the substrate protein, thus completing the reaction cycle. Several rounds of ATP-dependent interactions between DnaJ, DnaK and GrpE are required for fully efficient folding.</text>
</comment>
<dbReference type="PRINTS" id="PR00773">
    <property type="entry name" value="GRPEPROTEIN"/>
</dbReference>
<proteinExistence type="inferred from homology"/>
<evidence type="ECO:0000313" key="7">
    <source>
        <dbReference type="Proteomes" id="UP000424462"/>
    </source>
</evidence>
<dbReference type="SUPFAM" id="SSF58014">
    <property type="entry name" value="Coiled-coil domain of nucleotide exchange factor GrpE"/>
    <property type="match status" value="1"/>
</dbReference>
<dbReference type="GO" id="GO:0042803">
    <property type="term" value="F:protein homodimerization activity"/>
    <property type="evidence" value="ECO:0007669"/>
    <property type="project" value="InterPro"/>
</dbReference>
<dbReference type="Proteomes" id="UP000424462">
    <property type="component" value="Chromosome"/>
</dbReference>
<reference evidence="6 7" key="1">
    <citation type="submission" date="2019-11" db="EMBL/GenBank/DDBJ databases">
        <title>Complete genome sequence of Corynebacterium kalinowskii 1959, a novel Corynebacterium species isolated from soil of a small paddock in Vilsendorf, Germany.</title>
        <authorList>
            <person name="Schaffert L."/>
            <person name="Ruwe M."/>
            <person name="Milse J."/>
            <person name="Hanuschka K."/>
            <person name="Ortseifen V."/>
            <person name="Droste J."/>
            <person name="Brandt D."/>
            <person name="Schlueter L."/>
            <person name="Kutter Y."/>
            <person name="Vinke S."/>
            <person name="Viehoefer P."/>
            <person name="Jacob L."/>
            <person name="Luebke N.-C."/>
            <person name="Schulte-Berndt E."/>
            <person name="Hain C."/>
            <person name="Linder M."/>
            <person name="Schmidt P."/>
            <person name="Wollenschlaeger L."/>
            <person name="Luttermann T."/>
            <person name="Thieme E."/>
            <person name="Hassa J."/>
            <person name="Haak M."/>
            <person name="Wittchen M."/>
            <person name="Mentz A."/>
            <person name="Persicke M."/>
            <person name="Busche T."/>
            <person name="Ruckert C."/>
        </authorList>
    </citation>
    <scope>NUCLEOTIDE SEQUENCE [LARGE SCALE GENOMIC DNA]</scope>
    <source>
        <strain evidence="6 7">2039</strain>
    </source>
</reference>
<keyword evidence="7" id="KW-1185">Reference proteome</keyword>
<dbReference type="Pfam" id="PF01025">
    <property type="entry name" value="GrpE"/>
    <property type="match status" value="1"/>
</dbReference>
<dbReference type="InterPro" id="IPR000740">
    <property type="entry name" value="GrpE"/>
</dbReference>
<dbReference type="HAMAP" id="MF_01151">
    <property type="entry name" value="GrpE"/>
    <property type="match status" value="1"/>
</dbReference>
<dbReference type="Gene3D" id="3.90.20.20">
    <property type="match status" value="1"/>
</dbReference>
<dbReference type="Gene3D" id="2.30.22.10">
    <property type="entry name" value="Head domain of nucleotide exchange factor GrpE"/>
    <property type="match status" value="1"/>
</dbReference>
<keyword evidence="2 3" id="KW-0143">Chaperone</keyword>
<sequence>MTQSNGMPDNPGDPENTDPEATSAETSEAAAEEAAAGQGASEDAIEGQSAEFDPTLESDVDAALADIDAELADAEADSADNSVEAQLAERTEDLQRVSAEYANYRRRTERERQGVIDNAKTTVITKLLPILDDLDLAEKHGDLAEGPLKAIATKLRDTLREYKVEAFAAEGDTFDPEIHEAVQDLSSGDEKVIGTVLRKGYRADARMIRTAMVIISDPA</sequence>
<dbReference type="GO" id="GO:0005737">
    <property type="term" value="C:cytoplasm"/>
    <property type="evidence" value="ECO:0007669"/>
    <property type="project" value="UniProtKB-SubCell"/>
</dbReference>
<dbReference type="PANTHER" id="PTHR21237:SF23">
    <property type="entry name" value="GRPE PROTEIN HOMOLOG, MITOCHONDRIAL"/>
    <property type="match status" value="1"/>
</dbReference>
<evidence type="ECO:0000256" key="5">
    <source>
        <dbReference type="SAM" id="MobiDB-lite"/>
    </source>
</evidence>
<dbReference type="InterPro" id="IPR013805">
    <property type="entry name" value="GrpE_CC"/>
</dbReference>
<dbReference type="AlphaFoldDB" id="A0A6B8W711"/>
<comment type="subcellular location">
    <subcellularLocation>
        <location evidence="3">Cytoplasm</location>
    </subcellularLocation>
</comment>
<comment type="subunit">
    <text evidence="3">Homodimer.</text>
</comment>
<evidence type="ECO:0000313" key="6">
    <source>
        <dbReference type="EMBL" id="QGU08421.1"/>
    </source>
</evidence>
<dbReference type="PANTHER" id="PTHR21237">
    <property type="entry name" value="GRPE PROTEIN"/>
    <property type="match status" value="1"/>
</dbReference>
<gene>
    <name evidence="3" type="primary">grpE</name>
    <name evidence="6" type="ORF">COCCU_12605</name>
</gene>
<dbReference type="GO" id="GO:0051087">
    <property type="term" value="F:protein-folding chaperone binding"/>
    <property type="evidence" value="ECO:0007669"/>
    <property type="project" value="InterPro"/>
</dbReference>
<dbReference type="SUPFAM" id="SSF51064">
    <property type="entry name" value="Head domain of nucleotide exchange factor GrpE"/>
    <property type="match status" value="1"/>
</dbReference>
<dbReference type="RefSeq" id="WP_156231954.1">
    <property type="nucleotide sequence ID" value="NZ_CP046455.1"/>
</dbReference>
<comment type="similarity">
    <text evidence="1 3 4">Belongs to the GrpE family.</text>
</comment>
<evidence type="ECO:0000256" key="2">
    <source>
        <dbReference type="ARBA" id="ARBA00023186"/>
    </source>
</evidence>
<accession>A0A6B8W711</accession>
<protein>
    <recommendedName>
        <fullName evidence="3">Protein GrpE</fullName>
    </recommendedName>
    <alternativeName>
        <fullName evidence="3">HSP-70 cofactor</fullName>
    </alternativeName>
</protein>
<dbReference type="GO" id="GO:0000774">
    <property type="term" value="F:adenyl-nucleotide exchange factor activity"/>
    <property type="evidence" value="ECO:0007669"/>
    <property type="project" value="InterPro"/>
</dbReference>
<name>A0A6B8W711_9CORY</name>
<organism evidence="6 7">
    <name type="scientific">Corynebacterium occultum</name>
    <dbReference type="NCBI Taxonomy" id="2675219"/>
    <lineage>
        <taxon>Bacteria</taxon>
        <taxon>Bacillati</taxon>
        <taxon>Actinomycetota</taxon>
        <taxon>Actinomycetes</taxon>
        <taxon>Mycobacteriales</taxon>
        <taxon>Corynebacteriaceae</taxon>
        <taxon>Corynebacterium</taxon>
    </lineage>
</organism>
<keyword evidence="3" id="KW-0963">Cytoplasm</keyword>
<feature type="region of interest" description="Disordered" evidence="5">
    <location>
        <begin position="1"/>
        <end position="61"/>
    </location>
</feature>
<dbReference type="GO" id="GO:0006457">
    <property type="term" value="P:protein folding"/>
    <property type="evidence" value="ECO:0007669"/>
    <property type="project" value="InterPro"/>
</dbReference>
<feature type="compositionally biased region" description="Low complexity" evidence="5">
    <location>
        <begin position="20"/>
        <end position="42"/>
    </location>
</feature>
<keyword evidence="3 6" id="KW-0346">Stress response</keyword>
<evidence type="ECO:0000256" key="1">
    <source>
        <dbReference type="ARBA" id="ARBA00009054"/>
    </source>
</evidence>
<evidence type="ECO:0000256" key="3">
    <source>
        <dbReference type="HAMAP-Rule" id="MF_01151"/>
    </source>
</evidence>